<keyword evidence="3" id="KW-1185">Reference proteome</keyword>
<organism evidence="2 3">
    <name type="scientific">Oceanobacillus profundus</name>
    <dbReference type="NCBI Taxonomy" id="372463"/>
    <lineage>
        <taxon>Bacteria</taxon>
        <taxon>Bacillati</taxon>
        <taxon>Bacillota</taxon>
        <taxon>Bacilli</taxon>
        <taxon>Bacillales</taxon>
        <taxon>Bacillaceae</taxon>
        <taxon>Oceanobacillus</taxon>
    </lineage>
</organism>
<dbReference type="GO" id="GO:1990189">
    <property type="term" value="F:protein N-terminal-serine acetyltransferase activity"/>
    <property type="evidence" value="ECO:0007669"/>
    <property type="project" value="TreeGrafter"/>
</dbReference>
<dbReference type="Gene3D" id="3.40.630.30">
    <property type="match status" value="1"/>
</dbReference>
<evidence type="ECO:0000259" key="1">
    <source>
        <dbReference type="PROSITE" id="PS51186"/>
    </source>
</evidence>
<dbReference type="OrthoDB" id="9799321at2"/>
<keyword evidence="2" id="KW-0808">Transferase</keyword>
<reference evidence="2 3" key="1">
    <citation type="journal article" date="2007" name="Int. J. Syst. Evol. Microbiol.">
        <title>Oceanobacillus profundus sp. nov., isolated from a deep-sea sediment core.</title>
        <authorList>
            <person name="Kim Y.G."/>
            <person name="Choi D.H."/>
            <person name="Hyun S."/>
            <person name="Cho B.C."/>
        </authorList>
    </citation>
    <scope>NUCLEOTIDE SEQUENCE [LARGE SCALE GENOMIC DNA]</scope>
    <source>
        <strain evidence="2 3">DSM 18246</strain>
    </source>
</reference>
<dbReference type="RefSeq" id="WP_118889332.1">
    <property type="nucleotide sequence ID" value="NZ_PHUT01000006.1"/>
</dbReference>
<dbReference type="PANTHER" id="PTHR43441:SF12">
    <property type="entry name" value="RIBOSOMAL N-ACETYLTRANSFERASE YDAF-RELATED"/>
    <property type="match status" value="1"/>
</dbReference>
<dbReference type="InterPro" id="IPR000182">
    <property type="entry name" value="GNAT_dom"/>
</dbReference>
<evidence type="ECO:0000313" key="3">
    <source>
        <dbReference type="Proteomes" id="UP000285456"/>
    </source>
</evidence>
<evidence type="ECO:0000313" key="2">
    <source>
        <dbReference type="EMBL" id="RHW32288.1"/>
    </source>
</evidence>
<sequence length="185" mass="21548">MFVYEVDEHITLRQLNLQDANQLFALIVSNRSYLREWLPWLDTNVSSDDSIAFIEHILQSYEAKKGLTAGIFYQDKLVGIAGFNAFDWTNRIGYIGYWIGQDYQGYGIITSVVRALTDYAFTEAQLNRVDIRAAFTNKKSRAIPERLGFKEEGILRQSEWLYDHYVDHVVYGMLASDWVENKRDQ</sequence>
<name>A0A417YHG8_9BACI</name>
<dbReference type="SUPFAM" id="SSF55729">
    <property type="entry name" value="Acyl-CoA N-acyltransferases (Nat)"/>
    <property type="match status" value="1"/>
</dbReference>
<feature type="domain" description="N-acetyltransferase" evidence="1">
    <location>
        <begin position="10"/>
        <end position="176"/>
    </location>
</feature>
<dbReference type="Pfam" id="PF13302">
    <property type="entry name" value="Acetyltransf_3"/>
    <property type="match status" value="1"/>
</dbReference>
<gene>
    <name evidence="2" type="ORF">D1B32_11030</name>
</gene>
<dbReference type="InterPro" id="IPR051908">
    <property type="entry name" value="Ribosomal_N-acetyltransferase"/>
</dbReference>
<dbReference type="AlphaFoldDB" id="A0A417YHG8"/>
<accession>A0A417YHG8</accession>
<protein>
    <submittedName>
        <fullName evidence="2">N-acetyltransferase</fullName>
    </submittedName>
</protein>
<proteinExistence type="predicted"/>
<dbReference type="InterPro" id="IPR016181">
    <property type="entry name" value="Acyl_CoA_acyltransferase"/>
</dbReference>
<dbReference type="PROSITE" id="PS51186">
    <property type="entry name" value="GNAT"/>
    <property type="match status" value="1"/>
</dbReference>
<dbReference type="GO" id="GO:0008999">
    <property type="term" value="F:protein-N-terminal-alanine acetyltransferase activity"/>
    <property type="evidence" value="ECO:0007669"/>
    <property type="project" value="TreeGrafter"/>
</dbReference>
<comment type="caution">
    <text evidence="2">The sequence shown here is derived from an EMBL/GenBank/DDBJ whole genome shotgun (WGS) entry which is preliminary data.</text>
</comment>
<dbReference type="GO" id="GO:0005737">
    <property type="term" value="C:cytoplasm"/>
    <property type="evidence" value="ECO:0007669"/>
    <property type="project" value="TreeGrafter"/>
</dbReference>
<dbReference type="EMBL" id="QWEH01000006">
    <property type="protein sequence ID" value="RHW32288.1"/>
    <property type="molecule type" value="Genomic_DNA"/>
</dbReference>
<dbReference type="PANTHER" id="PTHR43441">
    <property type="entry name" value="RIBOSOMAL-PROTEIN-SERINE ACETYLTRANSFERASE"/>
    <property type="match status" value="1"/>
</dbReference>
<dbReference type="Proteomes" id="UP000285456">
    <property type="component" value="Unassembled WGS sequence"/>
</dbReference>